<gene>
    <name evidence="2" type="ORF">B842_09100</name>
</gene>
<dbReference type="AlphaFoldDB" id="A0A0B5DD26"/>
<evidence type="ECO:0000313" key="2">
    <source>
        <dbReference type="EMBL" id="AJE33669.1"/>
    </source>
</evidence>
<feature type="transmembrane region" description="Helical" evidence="1">
    <location>
        <begin position="16"/>
        <end position="35"/>
    </location>
</feature>
<evidence type="ECO:0000313" key="3">
    <source>
        <dbReference type="Proteomes" id="UP000031524"/>
    </source>
</evidence>
<dbReference type="KEGG" id="chm:B842_09100"/>
<organism evidence="2 3">
    <name type="scientific">Corynebacterium humireducens NBRC 106098 = DSM 45392</name>
    <dbReference type="NCBI Taxonomy" id="1223515"/>
    <lineage>
        <taxon>Bacteria</taxon>
        <taxon>Bacillati</taxon>
        <taxon>Actinomycetota</taxon>
        <taxon>Actinomycetes</taxon>
        <taxon>Mycobacteriales</taxon>
        <taxon>Corynebacteriaceae</taxon>
        <taxon>Corynebacterium</taxon>
    </lineage>
</organism>
<feature type="transmembrane region" description="Helical" evidence="1">
    <location>
        <begin position="110"/>
        <end position="128"/>
    </location>
</feature>
<keyword evidence="1" id="KW-0472">Membrane</keyword>
<dbReference type="STRING" id="1223515.B842_09100"/>
<keyword evidence="3" id="KW-1185">Reference proteome</keyword>
<feature type="transmembrane region" description="Helical" evidence="1">
    <location>
        <begin position="41"/>
        <end position="60"/>
    </location>
</feature>
<protein>
    <submittedName>
        <fullName evidence="2">Uncharacterized protein</fullName>
    </submittedName>
</protein>
<dbReference type="HOGENOM" id="CLU_1913548_0_0_11"/>
<keyword evidence="1" id="KW-0812">Transmembrane</keyword>
<dbReference type="EMBL" id="CP005286">
    <property type="protein sequence ID" value="AJE33669.1"/>
    <property type="molecule type" value="Genomic_DNA"/>
</dbReference>
<dbReference type="RefSeq" id="WP_040086301.1">
    <property type="nucleotide sequence ID" value="NZ_BCSU01000020.1"/>
</dbReference>
<reference evidence="2 3" key="1">
    <citation type="submission" date="2013-04" db="EMBL/GenBank/DDBJ databases">
        <title>Complete genome sequence of Corynebacterium humireducens DSM 45392(T), isolated from a wastewater-fed microbial fuel cell.</title>
        <authorList>
            <person name="Ruckert C."/>
            <person name="Albersmeier A."/>
            <person name="Kalinowski J."/>
        </authorList>
    </citation>
    <scope>NUCLEOTIDE SEQUENCE [LARGE SCALE GENOMIC DNA]</scope>
    <source>
        <strain evidence="3">MFC-5</strain>
    </source>
</reference>
<accession>A0A0B5DD26</accession>
<name>A0A0B5DD26_9CORY</name>
<proteinExistence type="predicted"/>
<dbReference type="Proteomes" id="UP000031524">
    <property type="component" value="Chromosome"/>
</dbReference>
<dbReference type="OrthoDB" id="4337778at2"/>
<evidence type="ECO:0000256" key="1">
    <source>
        <dbReference type="SAM" id="Phobius"/>
    </source>
</evidence>
<keyword evidence="1" id="KW-1133">Transmembrane helix</keyword>
<sequence length="147" mass="16027">MTPHASAPPRKTLRRILAFGTISIGLLLFFTSFSMGGWRDTLGGILMGSALILPGAWFLWAEKNDRDRFAAYEEKLRQHVYYSGLLGPEDQPVVSGMGTPEPPRPVNRRWGLIYLGSVALFALAATVLPPTETTAGEHTTVTSTPTP</sequence>